<gene>
    <name evidence="7" type="ORF">HMPREF0647_03380</name>
</gene>
<feature type="transmembrane region" description="Helical" evidence="6">
    <location>
        <begin position="378"/>
        <end position="400"/>
    </location>
</feature>
<protein>
    <submittedName>
        <fullName evidence="7">Membrane protein</fullName>
    </submittedName>
</protein>
<evidence type="ECO:0000256" key="3">
    <source>
        <dbReference type="ARBA" id="ARBA00022692"/>
    </source>
</evidence>
<keyword evidence="5 6" id="KW-0472">Membrane</keyword>
<dbReference type="RefSeq" id="WP_036866382.1">
    <property type="nucleotide sequence ID" value="NZ_JRNQ01000018.1"/>
</dbReference>
<dbReference type="PANTHER" id="PTHR12778:SF10">
    <property type="entry name" value="MAJOR FACILITATOR SUPERFAMILY DOMAIN-CONTAINING PROTEIN 3"/>
    <property type="match status" value="1"/>
</dbReference>
<dbReference type="InterPro" id="IPR004752">
    <property type="entry name" value="AmpG_permease/AT-1"/>
</dbReference>
<dbReference type="EMBL" id="JRNQ01000018">
    <property type="protein sequence ID" value="KGF45160.1"/>
    <property type="molecule type" value="Genomic_DNA"/>
</dbReference>
<feature type="transmembrane region" description="Helical" evidence="6">
    <location>
        <begin position="282"/>
        <end position="302"/>
    </location>
</feature>
<feature type="transmembrane region" description="Helical" evidence="6">
    <location>
        <begin position="85"/>
        <end position="105"/>
    </location>
</feature>
<feature type="transmembrane region" description="Helical" evidence="6">
    <location>
        <begin position="314"/>
        <end position="332"/>
    </location>
</feature>
<reference evidence="7 8" key="1">
    <citation type="submission" date="2014-07" db="EMBL/GenBank/DDBJ databases">
        <authorList>
            <person name="McCorrison J."/>
            <person name="Sanka R."/>
            <person name="Torralba M."/>
            <person name="Gillis M."/>
            <person name="Haft D.H."/>
            <person name="Methe B."/>
            <person name="Sutton G."/>
            <person name="Nelson K.E."/>
        </authorList>
    </citation>
    <scope>NUCLEOTIDE SEQUENCE [LARGE SCALE GENOMIC DNA]</scope>
    <source>
        <strain evidence="7 8">DNF00320</strain>
    </source>
</reference>
<evidence type="ECO:0000256" key="4">
    <source>
        <dbReference type="ARBA" id="ARBA00022989"/>
    </source>
</evidence>
<dbReference type="GO" id="GO:0016020">
    <property type="term" value="C:membrane"/>
    <property type="evidence" value="ECO:0007669"/>
    <property type="project" value="UniProtKB-SubCell"/>
</dbReference>
<organism evidence="7 8">
    <name type="scientific">Prevotella bivia DNF00320</name>
    <dbReference type="NCBI Taxonomy" id="1401068"/>
    <lineage>
        <taxon>Bacteria</taxon>
        <taxon>Pseudomonadati</taxon>
        <taxon>Bacteroidota</taxon>
        <taxon>Bacteroidia</taxon>
        <taxon>Bacteroidales</taxon>
        <taxon>Prevotellaceae</taxon>
        <taxon>Prevotella</taxon>
    </lineage>
</organism>
<dbReference type="PANTHER" id="PTHR12778">
    <property type="entry name" value="SOLUTE CARRIER FAMILY 33 ACETYL-COA TRANSPORTER -RELATED"/>
    <property type="match status" value="1"/>
</dbReference>
<sequence length="452" mass="51682">MKIDNDVINGIPLVDAWHNHWLWLFSLYMMRGVPYVVLFMTSTVFFSQLGIDNSDIVVANSWLILPFIFRPFLGRFVLSFESKRYWILLCQFVIGSSLIGIAMSIPNPHSYGLSLSFLFVIAVVASFHDIAIERFYKRSANYRRRSAFMGVRTIAYLSSIIIAFTLPLVAIGNLEVITRLVRSSWITIFYSLGVFSLLLCLYHYFVIPEAYVKAQLPINIHLTKIWIIDVKNMVRARHDYMHQLLFLLLFLLPEMMFLRIITSFLFDTGSSGGLGFSPQEVAFIQGSLGFVGLTLGAVFGFLKVRKHGVIALKWSMVLALVLPKLCFVYLSFSFNSSMVIVSLCVLLDHLCTGYAIIIYALMLLYLTHGKHPTFTYSVGASFLGLSFLISSFFVGLLIEYFSYRQVFTFIFLMGGISLFCMKILPITEELNSKLKQFTKLRRIEVFNEERIS</sequence>
<keyword evidence="4 6" id="KW-1133">Transmembrane helix</keyword>
<keyword evidence="3 6" id="KW-0812">Transmembrane</keyword>
<dbReference type="SUPFAM" id="SSF103473">
    <property type="entry name" value="MFS general substrate transporter"/>
    <property type="match status" value="1"/>
</dbReference>
<dbReference type="OrthoDB" id="1069770at2"/>
<evidence type="ECO:0000256" key="6">
    <source>
        <dbReference type="SAM" id="Phobius"/>
    </source>
</evidence>
<accession>A0A096AE16</accession>
<name>A0A096AE16_9BACT</name>
<feature type="transmembrane region" description="Helical" evidence="6">
    <location>
        <begin position="32"/>
        <end position="50"/>
    </location>
</feature>
<evidence type="ECO:0000313" key="8">
    <source>
        <dbReference type="Proteomes" id="UP000029525"/>
    </source>
</evidence>
<feature type="transmembrane region" description="Helical" evidence="6">
    <location>
        <begin position="56"/>
        <end position="73"/>
    </location>
</feature>
<evidence type="ECO:0000256" key="1">
    <source>
        <dbReference type="ARBA" id="ARBA00004141"/>
    </source>
</evidence>
<dbReference type="Gene3D" id="1.20.1250.20">
    <property type="entry name" value="MFS general substrate transporter like domains"/>
    <property type="match status" value="1"/>
</dbReference>
<dbReference type="AlphaFoldDB" id="A0A096AE16"/>
<dbReference type="Proteomes" id="UP000029525">
    <property type="component" value="Unassembled WGS sequence"/>
</dbReference>
<feature type="transmembrane region" description="Helical" evidence="6">
    <location>
        <begin position="153"/>
        <end position="172"/>
    </location>
</feature>
<keyword evidence="2" id="KW-0813">Transport</keyword>
<proteinExistence type="predicted"/>
<comment type="subcellular location">
    <subcellularLocation>
        <location evidence="1">Membrane</location>
        <topology evidence="1">Multi-pass membrane protein</topology>
    </subcellularLocation>
</comment>
<feature type="transmembrane region" description="Helical" evidence="6">
    <location>
        <begin position="111"/>
        <end position="132"/>
    </location>
</feature>
<comment type="caution">
    <text evidence="7">The sequence shown here is derived from an EMBL/GenBank/DDBJ whole genome shotgun (WGS) entry which is preliminary data.</text>
</comment>
<evidence type="ECO:0000313" key="7">
    <source>
        <dbReference type="EMBL" id="KGF45160.1"/>
    </source>
</evidence>
<dbReference type="InterPro" id="IPR036259">
    <property type="entry name" value="MFS_trans_sf"/>
</dbReference>
<evidence type="ECO:0000256" key="5">
    <source>
        <dbReference type="ARBA" id="ARBA00023136"/>
    </source>
</evidence>
<evidence type="ECO:0000256" key="2">
    <source>
        <dbReference type="ARBA" id="ARBA00022448"/>
    </source>
</evidence>
<feature type="transmembrane region" description="Helical" evidence="6">
    <location>
        <begin position="406"/>
        <end position="425"/>
    </location>
</feature>
<feature type="transmembrane region" description="Helical" evidence="6">
    <location>
        <begin position="184"/>
        <end position="205"/>
    </location>
</feature>
<feature type="transmembrane region" description="Helical" evidence="6">
    <location>
        <begin position="338"/>
        <end position="366"/>
    </location>
</feature>
<feature type="transmembrane region" description="Helical" evidence="6">
    <location>
        <begin position="244"/>
        <end position="262"/>
    </location>
</feature>